<dbReference type="OrthoDB" id="5471901at2"/>
<reference evidence="2 3" key="1">
    <citation type="submission" date="2019-11" db="EMBL/GenBank/DDBJ databases">
        <title>Comparative genomics of hydrocarbon-degrading Desulfosarcina strains.</title>
        <authorList>
            <person name="Watanabe M."/>
            <person name="Kojima H."/>
            <person name="Fukui M."/>
        </authorList>
    </citation>
    <scope>NUCLEOTIDE SEQUENCE [LARGE SCALE GENOMIC DNA]</scope>
    <source>
        <strain evidence="2 3">PL12</strain>
    </source>
</reference>
<dbReference type="EMBL" id="AP021874">
    <property type="protein sequence ID" value="BBO71219.1"/>
    <property type="molecule type" value="Genomic_DNA"/>
</dbReference>
<dbReference type="Proteomes" id="UP000427906">
    <property type="component" value="Chromosome"/>
</dbReference>
<evidence type="ECO:0000313" key="2">
    <source>
        <dbReference type="EMBL" id="BBO71219.1"/>
    </source>
</evidence>
<keyword evidence="1" id="KW-0812">Transmembrane</keyword>
<evidence type="ECO:0000256" key="1">
    <source>
        <dbReference type="SAM" id="Phobius"/>
    </source>
</evidence>
<keyword evidence="1" id="KW-1133">Transmembrane helix</keyword>
<evidence type="ECO:0000313" key="3">
    <source>
        <dbReference type="Proteomes" id="UP000427906"/>
    </source>
</evidence>
<dbReference type="KEGG" id="dalk:DSCA_51490"/>
<accession>A0A5K7YTA6</accession>
<dbReference type="AlphaFoldDB" id="A0A5K7YTA6"/>
<protein>
    <submittedName>
        <fullName evidence="2">Uncharacterized protein</fullName>
    </submittedName>
</protein>
<gene>
    <name evidence="2" type="ORF">DSCA_51490</name>
</gene>
<organism evidence="2 3">
    <name type="scientific">Desulfosarcina alkanivorans</name>
    <dbReference type="NCBI Taxonomy" id="571177"/>
    <lineage>
        <taxon>Bacteria</taxon>
        <taxon>Pseudomonadati</taxon>
        <taxon>Thermodesulfobacteriota</taxon>
        <taxon>Desulfobacteria</taxon>
        <taxon>Desulfobacterales</taxon>
        <taxon>Desulfosarcinaceae</taxon>
        <taxon>Desulfosarcina</taxon>
    </lineage>
</organism>
<dbReference type="RefSeq" id="WP_155319086.1">
    <property type="nucleotide sequence ID" value="NZ_AP021874.1"/>
</dbReference>
<proteinExistence type="predicted"/>
<name>A0A5K7YTA6_9BACT</name>
<keyword evidence="3" id="KW-1185">Reference proteome</keyword>
<sequence>MKRAAIIIKDTRQQYEGLRTSVGLLLAGMAVQMFVLHHEIEIMDEAYRDNMTFLDEIGGQRYSNNSENAEKYGFSHVTIGQAAEKVRLADIIIPF</sequence>
<feature type="transmembrane region" description="Helical" evidence="1">
    <location>
        <begin position="21"/>
        <end position="38"/>
    </location>
</feature>
<keyword evidence="1" id="KW-0472">Membrane</keyword>